<feature type="domain" description="DUF4246" evidence="2">
    <location>
        <begin position="181"/>
        <end position="656"/>
    </location>
</feature>
<dbReference type="InterPro" id="IPR049192">
    <property type="entry name" value="DUF4246_C"/>
</dbReference>
<evidence type="ECO:0000259" key="2">
    <source>
        <dbReference type="Pfam" id="PF14033"/>
    </source>
</evidence>
<organism evidence="4 5">
    <name type="scientific">Tolypocladium paradoxum</name>
    <dbReference type="NCBI Taxonomy" id="94208"/>
    <lineage>
        <taxon>Eukaryota</taxon>
        <taxon>Fungi</taxon>
        <taxon>Dikarya</taxon>
        <taxon>Ascomycota</taxon>
        <taxon>Pezizomycotina</taxon>
        <taxon>Sordariomycetes</taxon>
        <taxon>Hypocreomycetidae</taxon>
        <taxon>Hypocreales</taxon>
        <taxon>Ophiocordycipitaceae</taxon>
        <taxon>Tolypocladium</taxon>
    </lineage>
</organism>
<keyword evidence="5" id="KW-1185">Reference proteome</keyword>
<evidence type="ECO:0000259" key="3">
    <source>
        <dbReference type="Pfam" id="PF21666"/>
    </source>
</evidence>
<feature type="compositionally biased region" description="Acidic residues" evidence="1">
    <location>
        <begin position="406"/>
        <end position="415"/>
    </location>
</feature>
<evidence type="ECO:0008006" key="6">
    <source>
        <dbReference type="Google" id="ProtNLM"/>
    </source>
</evidence>
<feature type="domain" description="DUF4246" evidence="3">
    <location>
        <begin position="94"/>
        <end position="163"/>
    </location>
</feature>
<dbReference type="EMBL" id="PKSG01000028">
    <property type="protein sequence ID" value="POR39597.1"/>
    <property type="molecule type" value="Genomic_DNA"/>
</dbReference>
<proteinExistence type="predicted"/>
<feature type="region of interest" description="Disordered" evidence="1">
    <location>
        <begin position="391"/>
        <end position="477"/>
    </location>
</feature>
<dbReference type="PANTHER" id="PTHR33119:SF1">
    <property type="entry name" value="FE2OG DIOXYGENASE DOMAIN-CONTAINING PROTEIN"/>
    <property type="match status" value="1"/>
</dbReference>
<evidence type="ECO:0000313" key="5">
    <source>
        <dbReference type="Proteomes" id="UP000237481"/>
    </source>
</evidence>
<protein>
    <recommendedName>
        <fullName evidence="6">Duf1665 domain containing protein</fullName>
    </recommendedName>
</protein>
<feature type="compositionally biased region" description="Pro residues" evidence="1">
    <location>
        <begin position="71"/>
        <end position="85"/>
    </location>
</feature>
<feature type="compositionally biased region" description="Acidic residues" evidence="1">
    <location>
        <begin position="435"/>
        <end position="469"/>
    </location>
</feature>
<evidence type="ECO:0000313" key="4">
    <source>
        <dbReference type="EMBL" id="POR39597.1"/>
    </source>
</evidence>
<feature type="region of interest" description="Disordered" evidence="1">
    <location>
        <begin position="66"/>
        <end position="91"/>
    </location>
</feature>
<dbReference type="AlphaFoldDB" id="A0A2S4LAZ8"/>
<dbReference type="Pfam" id="PF21666">
    <property type="entry name" value="DUF4246_N"/>
    <property type="match status" value="1"/>
</dbReference>
<reference evidence="4 5" key="1">
    <citation type="submission" date="2018-01" db="EMBL/GenBank/DDBJ databases">
        <title>Harnessing the power of phylogenomics to disentangle the directionality and signatures of interkingdom host jumping in the parasitic fungal genus Tolypocladium.</title>
        <authorList>
            <person name="Quandt C.A."/>
            <person name="Patterson W."/>
            <person name="Spatafora J.W."/>
        </authorList>
    </citation>
    <scope>NUCLEOTIDE SEQUENCE [LARGE SCALE GENOMIC DNA]</scope>
    <source>
        <strain evidence="4 5">NRBC 100945</strain>
    </source>
</reference>
<evidence type="ECO:0000256" key="1">
    <source>
        <dbReference type="SAM" id="MobiDB-lite"/>
    </source>
</evidence>
<dbReference type="InterPro" id="IPR025340">
    <property type="entry name" value="DUF4246"/>
</dbReference>
<name>A0A2S4LAZ8_9HYPO</name>
<accession>A0A2S4LAZ8</accession>
<gene>
    <name evidence="4" type="ORF">TPAR_00204</name>
</gene>
<sequence>MQFVIAGSASLSESQKRQFNEWVRSQEERPGRARAMIYINATFGIAIPPSRVKELTDSALGVTVVTTSAPAPTPPPPPEPKPRPNPTLSDPIKLPGYGLPLNYMPPRRRRFPVLMGGGKKDWAARTLLIREVCMLRFMEDITNKPEWWHKVRDPKIVAKWKREVQRMNWGEYRRHADFTCAMAVACIQELRNKATLYEETGLIPVLDYSACVVKSDKLISNDLTERLKAALAPLENVPEDRKDWHPGSDEKVLDLVHPSLWPLLHGKSRIMRHQRIGIKECLDYCGRGFVVPTPEQSELTVRKWWGGDEPIASLSTRFQWLPCDVAVDENGGAQIESYINNLHPAENAELYPIIQSFIEKSLPAWDLIYRWVRDFPVQRLKTKAVGRRVAVPDAVPEGGDQGSNGDEGEEGEGVEDLPQLIGEEPEEQKNKYYNTEDEEDDDVDEDVGGDDDDDDYDDSDDDDEDDSDEEGHYKEPSRYFKLSAEKIKSSGFFNGTSRIQVIVKLANIHLTPDKPSYDGGSWHIEGQLNEHICATALFYYDSENITESRLAFRTPANAENLGRRLKYRQNDNRSVERAFAIRSGFDTLQDVGSVLTRPGRALFFPNLFQHRVQPFSLADPLKPGHRKILALFLVDPAIPVMSTANVPPQQRHWWKGETVPPEVAEMVTKNIDTLIGEDEARGLREELMAERTVMQEDTESKLRQVRWSFCEH</sequence>
<comment type="caution">
    <text evidence="4">The sequence shown here is derived from an EMBL/GenBank/DDBJ whole genome shotgun (WGS) entry which is preliminary data.</text>
</comment>
<dbReference type="PANTHER" id="PTHR33119">
    <property type="entry name" value="IFI3P"/>
    <property type="match status" value="1"/>
</dbReference>
<dbReference type="Pfam" id="PF14033">
    <property type="entry name" value="DUF4246"/>
    <property type="match status" value="1"/>
</dbReference>
<dbReference type="OrthoDB" id="415532at2759"/>
<dbReference type="Proteomes" id="UP000237481">
    <property type="component" value="Unassembled WGS sequence"/>
</dbReference>
<dbReference type="InterPro" id="IPR049207">
    <property type="entry name" value="DUF4246_N"/>
</dbReference>
<dbReference type="STRING" id="94208.A0A2S4LAZ8"/>